<dbReference type="Proteomes" id="UP001596160">
    <property type="component" value="Unassembled WGS sequence"/>
</dbReference>
<dbReference type="InterPro" id="IPR012338">
    <property type="entry name" value="Beta-lactam/transpept-like"/>
</dbReference>
<feature type="signal peptide" evidence="2">
    <location>
        <begin position="1"/>
        <end position="24"/>
    </location>
</feature>
<name>A0ABW0AIR4_9ACTN</name>
<feature type="region of interest" description="Disordered" evidence="1">
    <location>
        <begin position="25"/>
        <end position="65"/>
    </location>
</feature>
<dbReference type="InterPro" id="IPR001460">
    <property type="entry name" value="PCN-bd_Tpept"/>
</dbReference>
<dbReference type="InterPro" id="IPR054120">
    <property type="entry name" value="PBPA_dimer"/>
</dbReference>
<protein>
    <submittedName>
        <fullName evidence="5">Penicillin-binding transpeptidase domain-containing protein</fullName>
    </submittedName>
</protein>
<feature type="chain" id="PRO_5045653195" evidence="2">
    <location>
        <begin position="25"/>
        <end position="391"/>
    </location>
</feature>
<dbReference type="Pfam" id="PF21922">
    <property type="entry name" value="PBP_dimer_2"/>
    <property type="match status" value="1"/>
</dbReference>
<dbReference type="PANTHER" id="PTHR30627:SF24">
    <property type="entry name" value="PENICILLIN-BINDING PROTEIN 4B"/>
    <property type="match status" value="1"/>
</dbReference>
<evidence type="ECO:0000259" key="3">
    <source>
        <dbReference type="Pfam" id="PF00905"/>
    </source>
</evidence>
<keyword evidence="6" id="KW-1185">Reference proteome</keyword>
<comment type="caution">
    <text evidence="5">The sequence shown here is derived from an EMBL/GenBank/DDBJ whole genome shotgun (WGS) entry which is preliminary data.</text>
</comment>
<evidence type="ECO:0000313" key="5">
    <source>
        <dbReference type="EMBL" id="MFC5153573.1"/>
    </source>
</evidence>
<evidence type="ECO:0000256" key="2">
    <source>
        <dbReference type="SAM" id="SignalP"/>
    </source>
</evidence>
<proteinExistence type="predicted"/>
<sequence>MPSVIKRSLTAPLLLALLAGCSGDTNPPNGSGTQPSSSAPTGGYGDILVDGKPVTGSKPSGNKKIPYRRTYTEGALYAPVTGYRSLGWSTSGLESVYEKSLTHRKGDDVETTVDPQAQKAAFEALGTRRGAAVALDVATGALLAVVSTPSYDPGAFSGYSFKDQEAWESTHEDENKPMLNRALREATAPGETFDIVIAASALDHGLYDTADEPVDGGSGECANTTIRTALARSCNEVFARLATDLGEERLRGTAEKFGFGDELFVPIRVAESTYESYRNGAVTVTPLQLARVTAALANRGLMASPHLVAEDKKAQGQIAQSVTAATAGLLLPAVREKRDWAPTATGGTPSSWSLVYARTGKGDTVALVARVATSDADTAARVTSAMAKALS</sequence>
<evidence type="ECO:0000259" key="4">
    <source>
        <dbReference type="Pfam" id="PF21922"/>
    </source>
</evidence>
<feature type="domain" description="Penicillin binding protein A dimerisation" evidence="4">
    <location>
        <begin position="45"/>
        <end position="105"/>
    </location>
</feature>
<feature type="domain" description="Penicillin-binding protein transpeptidase" evidence="3">
    <location>
        <begin position="130"/>
        <end position="318"/>
    </location>
</feature>
<keyword evidence="2" id="KW-0732">Signal</keyword>
<dbReference type="RefSeq" id="WP_344479534.1">
    <property type="nucleotide sequence ID" value="NZ_BAAASB010000012.1"/>
</dbReference>
<feature type="compositionally biased region" description="Polar residues" evidence="1">
    <location>
        <begin position="25"/>
        <end position="40"/>
    </location>
</feature>
<gene>
    <name evidence="5" type="ORF">ACFPRH_17715</name>
</gene>
<evidence type="ECO:0000256" key="1">
    <source>
        <dbReference type="SAM" id="MobiDB-lite"/>
    </source>
</evidence>
<dbReference type="EMBL" id="JBHSKP010000010">
    <property type="protein sequence ID" value="MFC5153573.1"/>
    <property type="molecule type" value="Genomic_DNA"/>
</dbReference>
<dbReference type="SUPFAM" id="SSF56601">
    <property type="entry name" value="beta-lactamase/transpeptidase-like"/>
    <property type="match status" value="1"/>
</dbReference>
<dbReference type="InterPro" id="IPR050515">
    <property type="entry name" value="Beta-lactam/transpept"/>
</dbReference>
<organism evidence="5 6">
    <name type="scientific">Streptomyces amakusaensis</name>
    <dbReference type="NCBI Taxonomy" id="67271"/>
    <lineage>
        <taxon>Bacteria</taxon>
        <taxon>Bacillati</taxon>
        <taxon>Actinomycetota</taxon>
        <taxon>Actinomycetes</taxon>
        <taxon>Kitasatosporales</taxon>
        <taxon>Streptomycetaceae</taxon>
        <taxon>Streptomyces</taxon>
    </lineage>
</organism>
<dbReference type="Pfam" id="PF00905">
    <property type="entry name" value="Transpeptidase"/>
    <property type="match status" value="1"/>
</dbReference>
<reference evidence="6" key="1">
    <citation type="journal article" date="2019" name="Int. J. Syst. Evol. Microbiol.">
        <title>The Global Catalogue of Microorganisms (GCM) 10K type strain sequencing project: providing services to taxonomists for standard genome sequencing and annotation.</title>
        <authorList>
            <consortium name="The Broad Institute Genomics Platform"/>
            <consortium name="The Broad Institute Genome Sequencing Center for Infectious Disease"/>
            <person name="Wu L."/>
            <person name="Ma J."/>
        </authorList>
    </citation>
    <scope>NUCLEOTIDE SEQUENCE [LARGE SCALE GENOMIC DNA]</scope>
    <source>
        <strain evidence="6">PCU 266</strain>
    </source>
</reference>
<accession>A0ABW0AIR4</accession>
<dbReference type="Gene3D" id="3.90.1310.10">
    <property type="entry name" value="Penicillin-binding protein 2a (Domain 2)"/>
    <property type="match status" value="1"/>
</dbReference>
<dbReference type="Gene3D" id="3.40.710.10">
    <property type="entry name" value="DD-peptidase/beta-lactamase superfamily"/>
    <property type="match status" value="1"/>
</dbReference>
<evidence type="ECO:0000313" key="6">
    <source>
        <dbReference type="Proteomes" id="UP001596160"/>
    </source>
</evidence>
<dbReference type="PANTHER" id="PTHR30627">
    <property type="entry name" value="PEPTIDOGLYCAN D,D-TRANSPEPTIDASE"/>
    <property type="match status" value="1"/>
</dbReference>
<dbReference type="PROSITE" id="PS51257">
    <property type="entry name" value="PROKAR_LIPOPROTEIN"/>
    <property type="match status" value="1"/>
</dbReference>